<evidence type="ECO:0000313" key="7">
    <source>
        <dbReference type="EMBL" id="MPN46906.1"/>
    </source>
</evidence>
<dbReference type="EMBL" id="VSSQ01107959">
    <property type="protein sequence ID" value="MPN46906.1"/>
    <property type="molecule type" value="Genomic_DNA"/>
</dbReference>
<evidence type="ECO:0000256" key="1">
    <source>
        <dbReference type="ARBA" id="ARBA00010688"/>
    </source>
</evidence>
<dbReference type="InterPro" id="IPR011611">
    <property type="entry name" value="PfkB_dom"/>
</dbReference>
<dbReference type="Pfam" id="PF00294">
    <property type="entry name" value="PfkB"/>
    <property type="match status" value="1"/>
</dbReference>
<evidence type="ECO:0000256" key="5">
    <source>
        <dbReference type="ARBA" id="ARBA00022840"/>
    </source>
</evidence>
<organism evidence="7">
    <name type="scientific">bioreactor metagenome</name>
    <dbReference type="NCBI Taxonomy" id="1076179"/>
    <lineage>
        <taxon>unclassified sequences</taxon>
        <taxon>metagenomes</taxon>
        <taxon>ecological metagenomes</taxon>
    </lineage>
</organism>
<accession>A0A645I7N4</accession>
<reference evidence="7" key="1">
    <citation type="submission" date="2019-08" db="EMBL/GenBank/DDBJ databases">
        <authorList>
            <person name="Kucharzyk K."/>
            <person name="Murdoch R.W."/>
            <person name="Higgins S."/>
            <person name="Loffler F."/>
        </authorList>
    </citation>
    <scope>NUCLEOTIDE SEQUENCE</scope>
</reference>
<dbReference type="AlphaFoldDB" id="A0A645I7N4"/>
<proteinExistence type="inferred from homology"/>
<evidence type="ECO:0000256" key="3">
    <source>
        <dbReference type="ARBA" id="ARBA00022741"/>
    </source>
</evidence>
<dbReference type="Gene3D" id="3.40.1190.20">
    <property type="match status" value="1"/>
</dbReference>
<dbReference type="InterPro" id="IPR002173">
    <property type="entry name" value="Carboh/pur_kinase_PfkB_CS"/>
</dbReference>
<dbReference type="InterPro" id="IPR029056">
    <property type="entry name" value="Ribokinase-like"/>
</dbReference>
<dbReference type="PROSITE" id="PS00584">
    <property type="entry name" value="PFKB_KINASES_2"/>
    <property type="match status" value="1"/>
</dbReference>
<keyword evidence="5" id="KW-0067">ATP-binding</keyword>
<dbReference type="InterPro" id="IPR050306">
    <property type="entry name" value="PfkB_Carbo_kinase"/>
</dbReference>
<dbReference type="PANTHER" id="PTHR43085">
    <property type="entry name" value="HEXOKINASE FAMILY MEMBER"/>
    <property type="match status" value="1"/>
</dbReference>
<keyword evidence="2" id="KW-0808">Transferase</keyword>
<dbReference type="GO" id="GO:0005524">
    <property type="term" value="F:ATP binding"/>
    <property type="evidence" value="ECO:0007669"/>
    <property type="project" value="UniProtKB-KW"/>
</dbReference>
<evidence type="ECO:0000256" key="2">
    <source>
        <dbReference type="ARBA" id="ARBA00022679"/>
    </source>
</evidence>
<keyword evidence="7" id="KW-0413">Isomerase</keyword>
<keyword evidence="4 7" id="KW-0418">Kinase</keyword>
<protein>
    <submittedName>
        <fullName evidence="7">Bifunctional ribokinase/ribose-5-phosphate isomerase A</fullName>
    </submittedName>
</protein>
<sequence>MVDLLKVSEEEMELLTGETDLEIGANKLAGMGPMVVFVTLGAKGAYFHTPVGNLLVSTYDVDTVDTTGAGDAFWGALLFFVSSELKNGILQISLDTWKNATEFANAAGSLTTSGKGAIPAMPSREKILSCMAKNKRAPI</sequence>
<dbReference type="SUPFAM" id="SSF53613">
    <property type="entry name" value="Ribokinase-like"/>
    <property type="match status" value="1"/>
</dbReference>
<keyword evidence="3" id="KW-0547">Nucleotide-binding</keyword>
<name>A0A645I7N4_9ZZZZ</name>
<evidence type="ECO:0000259" key="6">
    <source>
        <dbReference type="Pfam" id="PF00294"/>
    </source>
</evidence>
<feature type="domain" description="Carbohydrate kinase PfkB" evidence="6">
    <location>
        <begin position="2"/>
        <end position="123"/>
    </location>
</feature>
<comment type="similarity">
    <text evidence="1">Belongs to the carbohydrate kinase PfkB family.</text>
</comment>
<comment type="caution">
    <text evidence="7">The sequence shown here is derived from an EMBL/GenBank/DDBJ whole genome shotgun (WGS) entry which is preliminary data.</text>
</comment>
<evidence type="ECO:0000256" key="4">
    <source>
        <dbReference type="ARBA" id="ARBA00022777"/>
    </source>
</evidence>
<dbReference type="GO" id="GO:0016301">
    <property type="term" value="F:kinase activity"/>
    <property type="evidence" value="ECO:0007669"/>
    <property type="project" value="UniProtKB-KW"/>
</dbReference>
<gene>
    <name evidence="7" type="ORF">SDC9_194505</name>
</gene>
<dbReference type="PANTHER" id="PTHR43085:SF1">
    <property type="entry name" value="PSEUDOURIDINE KINASE-RELATED"/>
    <property type="match status" value="1"/>
</dbReference>
<dbReference type="GO" id="GO:0016853">
    <property type="term" value="F:isomerase activity"/>
    <property type="evidence" value="ECO:0007669"/>
    <property type="project" value="UniProtKB-KW"/>
</dbReference>